<dbReference type="EMBL" id="QGNW01001064">
    <property type="protein sequence ID" value="RVW57159.1"/>
    <property type="molecule type" value="Genomic_DNA"/>
</dbReference>
<comment type="caution">
    <text evidence="1">The sequence shown here is derived from an EMBL/GenBank/DDBJ whole genome shotgun (WGS) entry which is preliminary data.</text>
</comment>
<evidence type="ECO:0000313" key="1">
    <source>
        <dbReference type="EMBL" id="RVW57159.1"/>
    </source>
</evidence>
<proteinExistence type="predicted"/>
<protein>
    <submittedName>
        <fullName evidence="1">Uncharacterized protein</fullName>
    </submittedName>
</protein>
<organism evidence="1 2">
    <name type="scientific">Vitis vinifera</name>
    <name type="common">Grape</name>
    <dbReference type="NCBI Taxonomy" id="29760"/>
    <lineage>
        <taxon>Eukaryota</taxon>
        <taxon>Viridiplantae</taxon>
        <taxon>Streptophyta</taxon>
        <taxon>Embryophyta</taxon>
        <taxon>Tracheophyta</taxon>
        <taxon>Spermatophyta</taxon>
        <taxon>Magnoliopsida</taxon>
        <taxon>eudicotyledons</taxon>
        <taxon>Gunneridae</taxon>
        <taxon>Pentapetalae</taxon>
        <taxon>rosids</taxon>
        <taxon>Vitales</taxon>
        <taxon>Vitaceae</taxon>
        <taxon>Viteae</taxon>
        <taxon>Vitis</taxon>
    </lineage>
</organism>
<dbReference type="AlphaFoldDB" id="A0A438FB14"/>
<name>A0A438FB14_VITVI</name>
<sequence length="104" mass="11269">MHDVEVHPSLKLLSKNETMPVCKIVAAKLERAESGVSVAAPLRIILILRKKREREKEVVSLSGHVPRSPLTSVFVPQLGLQLPSLMAAVHSPSTPSFTTTAVLP</sequence>
<dbReference type="Proteomes" id="UP000288805">
    <property type="component" value="Unassembled WGS sequence"/>
</dbReference>
<evidence type="ECO:0000313" key="2">
    <source>
        <dbReference type="Proteomes" id="UP000288805"/>
    </source>
</evidence>
<reference evidence="1 2" key="1">
    <citation type="journal article" date="2018" name="PLoS Genet.">
        <title>Population sequencing reveals clonal diversity and ancestral inbreeding in the grapevine cultivar Chardonnay.</title>
        <authorList>
            <person name="Roach M.J."/>
            <person name="Johnson D.L."/>
            <person name="Bohlmann J."/>
            <person name="van Vuuren H.J."/>
            <person name="Jones S.J."/>
            <person name="Pretorius I.S."/>
            <person name="Schmidt S.A."/>
            <person name="Borneman A.R."/>
        </authorList>
    </citation>
    <scope>NUCLEOTIDE SEQUENCE [LARGE SCALE GENOMIC DNA]</scope>
    <source>
        <strain evidence="2">cv. Chardonnay</strain>
        <tissue evidence="1">Leaf</tissue>
    </source>
</reference>
<accession>A0A438FB14</accession>
<gene>
    <name evidence="1" type="ORF">CK203_101767</name>
</gene>